<accession>U6K6X3</accession>
<reference evidence="2" key="1">
    <citation type="submission" date="2013-10" db="EMBL/GenBank/DDBJ databases">
        <title>Genomic analysis of the causative agents of coccidiosis in chickens.</title>
        <authorList>
            <person name="Reid A.J."/>
            <person name="Blake D."/>
            <person name="Billington K."/>
            <person name="Browne H."/>
            <person name="Dunn M."/>
            <person name="Hung S."/>
            <person name="Kawahara F."/>
            <person name="Miranda-Saavedra D."/>
            <person name="Mourier T."/>
            <person name="Nagra H."/>
            <person name="Otto T.D."/>
            <person name="Rawlings N."/>
            <person name="Sanchez A."/>
            <person name="Sanders M."/>
            <person name="Subramaniam C."/>
            <person name="Tay Y."/>
            <person name="Dear P."/>
            <person name="Doerig C."/>
            <person name="Gruber A."/>
            <person name="Parkinson J."/>
            <person name="Shirley M."/>
            <person name="Wan K.L."/>
            <person name="Berriman M."/>
            <person name="Tomley F."/>
            <person name="Pain A."/>
        </authorList>
    </citation>
    <scope>NUCLEOTIDE SEQUENCE [LARGE SCALE GENOMIC DNA]</scope>
    <source>
        <strain evidence="2">Houghton</strain>
    </source>
</reference>
<feature type="chain" id="PRO_5004672339" evidence="1">
    <location>
        <begin position="29"/>
        <end position="276"/>
    </location>
</feature>
<organism evidence="2 3">
    <name type="scientific">Eimeria mitis</name>
    <dbReference type="NCBI Taxonomy" id="44415"/>
    <lineage>
        <taxon>Eukaryota</taxon>
        <taxon>Sar</taxon>
        <taxon>Alveolata</taxon>
        <taxon>Apicomplexa</taxon>
        <taxon>Conoidasida</taxon>
        <taxon>Coccidia</taxon>
        <taxon>Eucoccidiorida</taxon>
        <taxon>Eimeriorina</taxon>
        <taxon>Eimeriidae</taxon>
        <taxon>Eimeria</taxon>
    </lineage>
</organism>
<evidence type="ECO:0000313" key="3">
    <source>
        <dbReference type="Proteomes" id="UP000030744"/>
    </source>
</evidence>
<dbReference type="GeneID" id="25382872"/>
<keyword evidence="3" id="KW-1185">Reference proteome</keyword>
<name>U6K6X3_9EIME</name>
<dbReference type="EMBL" id="HG685635">
    <property type="protein sequence ID" value="CDJ33755.1"/>
    <property type="molecule type" value="Genomic_DNA"/>
</dbReference>
<gene>
    <name evidence="2" type="ORF">EMH_0085170</name>
</gene>
<dbReference type="Proteomes" id="UP000030744">
    <property type="component" value="Unassembled WGS sequence"/>
</dbReference>
<feature type="signal peptide" evidence="1">
    <location>
        <begin position="1"/>
        <end position="28"/>
    </location>
</feature>
<reference evidence="2" key="2">
    <citation type="submission" date="2013-10" db="EMBL/GenBank/DDBJ databases">
        <authorList>
            <person name="Aslett M."/>
        </authorList>
    </citation>
    <scope>NUCLEOTIDE SEQUENCE [LARGE SCALE GENOMIC DNA]</scope>
    <source>
        <strain evidence="2">Houghton</strain>
    </source>
</reference>
<evidence type="ECO:0000313" key="2">
    <source>
        <dbReference type="EMBL" id="CDJ33755.1"/>
    </source>
</evidence>
<evidence type="ECO:0000256" key="1">
    <source>
        <dbReference type="SAM" id="SignalP"/>
    </source>
</evidence>
<sequence length="276" mass="29274">MATMPTLRLFAVVSASLLLLAKADGSGAEEPQAPSTTKTTTYAVKLGDDGTCLSEINNARKKAGFNDFVIPQQGTDKRLPEEGEPGSSGYAAWVWKPVCDALIKEEAGEGKSDTVSKTFGSGTYAYHVVDDASAPNCAAVVDQWKKAYSNFSAMPPSRKDDDTVYSNQDNVSLVAMYNPSDDATADCRIVTCTKTTKTSTTAQEKQGGQEVETETKEGSALICMTTPDVLPEKSESSPFTEEQWGRIVNAIENSAPALLPGFLGLAAVAIGFVATM</sequence>
<dbReference type="Pfam" id="PF11054">
    <property type="entry name" value="Surface_antigen"/>
    <property type="match status" value="1"/>
</dbReference>
<dbReference type="InterPro" id="IPR021288">
    <property type="entry name" value="Surface_antigen"/>
</dbReference>
<dbReference type="AlphaFoldDB" id="U6K6X3"/>
<keyword evidence="1" id="KW-0732">Signal</keyword>
<protein>
    <submittedName>
        <fullName evidence="2">SAG family member</fullName>
    </submittedName>
</protein>
<proteinExistence type="predicted"/>
<dbReference type="RefSeq" id="XP_013356318.1">
    <property type="nucleotide sequence ID" value="XM_013500864.1"/>
</dbReference>
<dbReference type="VEuPathDB" id="ToxoDB:EMH_0085170"/>